<organism evidence="2 3">
    <name type="scientific">Fusarium xylarioides</name>
    <dbReference type="NCBI Taxonomy" id="221167"/>
    <lineage>
        <taxon>Eukaryota</taxon>
        <taxon>Fungi</taxon>
        <taxon>Dikarya</taxon>
        <taxon>Ascomycota</taxon>
        <taxon>Pezizomycotina</taxon>
        <taxon>Sordariomycetes</taxon>
        <taxon>Hypocreomycetidae</taxon>
        <taxon>Hypocreales</taxon>
        <taxon>Nectriaceae</taxon>
        <taxon>Fusarium</taxon>
        <taxon>Fusarium fujikuroi species complex</taxon>
    </lineage>
</organism>
<feature type="domain" description="Carboxylesterase type B" evidence="1">
    <location>
        <begin position="7"/>
        <end position="473"/>
    </location>
</feature>
<dbReference type="Pfam" id="PF00135">
    <property type="entry name" value="COesterase"/>
    <property type="match status" value="1"/>
</dbReference>
<evidence type="ECO:0000313" key="2">
    <source>
        <dbReference type="EMBL" id="KAG5759227.1"/>
    </source>
</evidence>
<keyword evidence="3" id="KW-1185">Reference proteome</keyword>
<dbReference type="InterPro" id="IPR002018">
    <property type="entry name" value="CarbesteraseB"/>
</dbReference>
<dbReference type="SUPFAM" id="SSF53474">
    <property type="entry name" value="alpha/beta-Hydrolases"/>
    <property type="match status" value="1"/>
</dbReference>
<dbReference type="EMBL" id="JADFTT010000693">
    <property type="protein sequence ID" value="KAG5759227.1"/>
    <property type="molecule type" value="Genomic_DNA"/>
</dbReference>
<accession>A0A9P7HGM1</accession>
<dbReference type="Gene3D" id="3.40.50.1820">
    <property type="entry name" value="alpha/beta hydrolase"/>
    <property type="match status" value="1"/>
</dbReference>
<name>A0A9P7HGM1_9HYPO</name>
<comment type="caution">
    <text evidence="2">The sequence shown here is derived from an EMBL/GenBank/DDBJ whole genome shotgun (WGS) entry which is preliminary data.</text>
</comment>
<evidence type="ECO:0000259" key="1">
    <source>
        <dbReference type="Pfam" id="PF00135"/>
    </source>
</evidence>
<dbReference type="PANTHER" id="PTHR11559">
    <property type="entry name" value="CARBOXYLESTERASE"/>
    <property type="match status" value="1"/>
</dbReference>
<proteinExistence type="predicted"/>
<dbReference type="Proteomes" id="UP000750502">
    <property type="component" value="Unassembled WGS sequence"/>
</dbReference>
<dbReference type="OrthoDB" id="408631at2759"/>
<sequence length="545" mass="59803">MAFTLNHTQLGDIQGLKLDGHGVVQYLGIQYATLAHRFAGPELKNDYGGKMDATRRGPTVVRPPLACDIEFGLIQKALDKPDDRPMSDLDGLTLDITVPEATLNDNNAKLPVLVFIHGGAYIIGDSGAPHYDMAAIVAYSQSIGKPIIGVSINYRHGVAGFLDSSELRAAGIPPNRGILDQKTAFQWVRQNIGGFSGDPTRITAIGQSAGGSSIMHLLDLDLEDEALFDRAICLSGNNLAVPSSTKHVAQDAYKSVLQCLGIEPTLSSEDQLRALIAVSPDDMLSKIPMSVPLQPVVETNELPSFQSPETHLPSAQHRPPLMIGSTDFDAVVFEVLGLFADRDPGLAQGFARSLMDTILEEHHARLQSLLSLYGIPGVETDDEARIKILQFGTDLKYFATSRHYANFWPSQSWLYYFNESNPWDGPHKGRSAHCLDIAYLFLNYNHVMDDSQKKTSTDFARDVISFTNMEEPWAEFHSSKDLRVYGGLAESHESGDSLKTTPGPSEDVQRLWSEIGLDNLAQAWGAYSKVVVSGVRHDIEDILTW</sequence>
<reference evidence="2" key="2">
    <citation type="submission" date="2020-10" db="EMBL/GenBank/DDBJ databases">
        <authorList>
            <person name="Peck L.D."/>
            <person name="Nowell R.W."/>
            <person name="Flood J."/>
            <person name="Ryan M.J."/>
            <person name="Barraclough T.G."/>
        </authorList>
    </citation>
    <scope>NUCLEOTIDE SEQUENCE</scope>
    <source>
        <strain evidence="2">IMI 127659i</strain>
    </source>
</reference>
<evidence type="ECO:0000313" key="3">
    <source>
        <dbReference type="Proteomes" id="UP000750502"/>
    </source>
</evidence>
<dbReference type="AlphaFoldDB" id="A0A9P7HGM1"/>
<dbReference type="InterPro" id="IPR029058">
    <property type="entry name" value="AB_hydrolase_fold"/>
</dbReference>
<protein>
    <recommendedName>
        <fullName evidence="1">Carboxylesterase type B domain-containing protein</fullName>
    </recommendedName>
</protein>
<dbReference type="InterPro" id="IPR050309">
    <property type="entry name" value="Type-B_Carboxylest/Lipase"/>
</dbReference>
<gene>
    <name evidence="2" type="ORF">H9Q72_012652</name>
</gene>
<reference evidence="2" key="1">
    <citation type="journal article" date="2020" name="bioRxiv">
        <title>Historical genomics reveals the evolutionary mechanisms behind multiple outbreaks of the host-specific coffee wilt pathogen Fusarium xylarioides.</title>
        <authorList>
            <person name="Peck D."/>
            <person name="Nowell R.W."/>
            <person name="Flood J."/>
            <person name="Ryan M.J."/>
            <person name="Barraclough T.G."/>
        </authorList>
    </citation>
    <scope>NUCLEOTIDE SEQUENCE</scope>
    <source>
        <strain evidence="2">IMI 127659i</strain>
    </source>
</reference>